<evidence type="ECO:0000313" key="2">
    <source>
        <dbReference type="Proteomes" id="UP000054359"/>
    </source>
</evidence>
<gene>
    <name evidence="1" type="ORF">X975_01032</name>
</gene>
<accession>A0A087UFH6</accession>
<dbReference type="AlphaFoldDB" id="A0A087UFH6"/>
<dbReference type="Proteomes" id="UP000054359">
    <property type="component" value="Unassembled WGS sequence"/>
</dbReference>
<evidence type="ECO:0008006" key="3">
    <source>
        <dbReference type="Google" id="ProtNLM"/>
    </source>
</evidence>
<protein>
    <recommendedName>
        <fullName evidence="3">DDE-1 domain-containing protein</fullName>
    </recommendedName>
</protein>
<keyword evidence="2" id="KW-1185">Reference proteome</keyword>
<reference evidence="1 2" key="1">
    <citation type="submission" date="2013-11" db="EMBL/GenBank/DDBJ databases">
        <title>Genome sequencing of Stegodyphus mimosarum.</title>
        <authorList>
            <person name="Bechsgaard J."/>
        </authorList>
    </citation>
    <scope>NUCLEOTIDE SEQUENCE [LARGE SCALE GENOMIC DNA]</scope>
</reference>
<sequence length="120" mass="14118">MLNFLNNGKTIQEFLKYFSIRSAVWSIARSWEDVSPDILKNGWHNLWPVTIFHREDDEDDSCEFEGFRILQTKGEISQILNFIKKCGEARINEEDFIEVFHCDDNAPIINQWMATSVGRF</sequence>
<proteinExistence type="predicted"/>
<name>A0A087UFH6_STEMI</name>
<evidence type="ECO:0000313" key="1">
    <source>
        <dbReference type="EMBL" id="KFM76115.1"/>
    </source>
</evidence>
<dbReference type="OrthoDB" id="125347at2759"/>
<feature type="non-terminal residue" evidence="1">
    <location>
        <position position="120"/>
    </location>
</feature>
<organism evidence="1 2">
    <name type="scientific">Stegodyphus mimosarum</name>
    <name type="common">African social velvet spider</name>
    <dbReference type="NCBI Taxonomy" id="407821"/>
    <lineage>
        <taxon>Eukaryota</taxon>
        <taxon>Metazoa</taxon>
        <taxon>Ecdysozoa</taxon>
        <taxon>Arthropoda</taxon>
        <taxon>Chelicerata</taxon>
        <taxon>Arachnida</taxon>
        <taxon>Araneae</taxon>
        <taxon>Araneomorphae</taxon>
        <taxon>Entelegynae</taxon>
        <taxon>Eresoidea</taxon>
        <taxon>Eresidae</taxon>
        <taxon>Stegodyphus</taxon>
    </lineage>
</organism>
<dbReference type="EMBL" id="KK119592">
    <property type="protein sequence ID" value="KFM76115.1"/>
    <property type="molecule type" value="Genomic_DNA"/>
</dbReference>